<evidence type="ECO:0000256" key="7">
    <source>
        <dbReference type="ARBA" id="ARBA00022801"/>
    </source>
</evidence>
<comment type="similarity">
    <text evidence="2">Belongs to the peptidase A1 family.</text>
</comment>
<feature type="disulfide bond" evidence="12">
    <location>
        <begin position="163"/>
        <end position="168"/>
    </location>
</feature>
<dbReference type="OrthoDB" id="660550at2759"/>
<dbReference type="FunFam" id="2.40.70.10:FF:000085">
    <property type="entry name" value="Aspartic-type endopeptidase (CtsD), putative"/>
    <property type="match status" value="1"/>
</dbReference>
<evidence type="ECO:0000256" key="3">
    <source>
        <dbReference type="ARBA" id="ARBA00022475"/>
    </source>
</evidence>
<keyword evidence="17" id="KW-1185">Reference proteome</keyword>
<reference evidence="16 17" key="1">
    <citation type="submission" date="2017-12" db="EMBL/GenBank/DDBJ databases">
        <title>Comparative genomics of Botrytis spp.</title>
        <authorList>
            <person name="Valero-Jimenez C.A."/>
            <person name="Tapia P."/>
            <person name="Veloso J."/>
            <person name="Silva-Moreno E."/>
            <person name="Staats M."/>
            <person name="Valdes J.H."/>
            <person name="Van Kan J.A.L."/>
        </authorList>
    </citation>
    <scope>NUCLEOTIDE SEQUENCE [LARGE SCALE GENOMIC DNA]</scope>
    <source>
        <strain evidence="16 17">MUCL435</strain>
    </source>
</reference>
<evidence type="ECO:0000313" key="17">
    <source>
        <dbReference type="Proteomes" id="UP000308671"/>
    </source>
</evidence>
<dbReference type="PROSITE" id="PS51767">
    <property type="entry name" value="PEPTIDASE_A1"/>
    <property type="match status" value="1"/>
</dbReference>
<sequence>MWSFNFVLLALFALFQCSTAFYPFVPEWRHQSYKSIPDTSKRSGKSRENNAVLKLVQKLPSANKPRDVQIRELTDRLIRKYNPGMGLKATKVEERESNLVKYDDTSLSIQTAATPSQTNSAGILQTGTDFSYFAQVELGSKNEPLLMLLDTGAGTSWVMGPDCTSSACKTRASFGAADSSTYKAVNMDLDIAYGSGHVTGTYATDTISFAGMSLPLTLGIANKTSDQFNSFPFSGILGLSQQTGPVPNFLQTVVSSKSLKANVFGMDLNRASDGTNTGEINFGAPDTSRYSGDLSYTSVAKNGPNHWALSLDNVGVGNNQLSTTGRLGYLDSGTSYIFGQPTDVIAFHALVPDAVTTDNNTWTVPCSTTTSISFTFSGVTYNVSSVDWVGPSVDGVCTSNVYAVAVVDTNSWLIGDTFFKNVYALFDVDQDRVGLAQKKAVTSSATSTSSSGGLTSTLTSSSTLTLAPTTQVPVHSTSTSIVDPTSVLISGSGPTVATSSSSESLSNTRSLVSAVQTGSLNPLLPEESASASAQSPGTTVSASSSVTTTATQTSSGNQINSYFSSMTAFVVIATTLLF</sequence>
<dbReference type="PANTHER" id="PTHR47966">
    <property type="entry name" value="BETA-SITE APP-CLEAVING ENZYME, ISOFORM A-RELATED"/>
    <property type="match status" value="1"/>
</dbReference>
<keyword evidence="5 14" id="KW-0732">Signal</keyword>
<dbReference type="EMBL" id="PQXL01000018">
    <property type="protein sequence ID" value="THV54856.1"/>
    <property type="molecule type" value="Genomic_DNA"/>
</dbReference>
<name>A0A4V4HVW2_9HELO</name>
<evidence type="ECO:0000256" key="1">
    <source>
        <dbReference type="ARBA" id="ARBA00004236"/>
    </source>
</evidence>
<keyword evidence="4" id="KW-0645">Protease</keyword>
<feature type="domain" description="Peptidase A1" evidence="15">
    <location>
        <begin position="132"/>
        <end position="436"/>
    </location>
</feature>
<feature type="signal peptide" evidence="14">
    <location>
        <begin position="1"/>
        <end position="20"/>
    </location>
</feature>
<dbReference type="Proteomes" id="UP000308671">
    <property type="component" value="Unassembled WGS sequence"/>
</dbReference>
<proteinExistence type="inferred from homology"/>
<dbReference type="PRINTS" id="PR00792">
    <property type="entry name" value="PEPSIN"/>
</dbReference>
<keyword evidence="3" id="KW-1003">Cell membrane</keyword>
<keyword evidence="6" id="KW-0064">Aspartyl protease</keyword>
<evidence type="ECO:0000256" key="11">
    <source>
        <dbReference type="PIRSR" id="PIRSR601461-1"/>
    </source>
</evidence>
<evidence type="ECO:0000256" key="12">
    <source>
        <dbReference type="PIRSR" id="PIRSR601461-2"/>
    </source>
</evidence>
<dbReference type="InterPro" id="IPR034164">
    <property type="entry name" value="Pepsin-like_dom"/>
</dbReference>
<dbReference type="AlphaFoldDB" id="A0A4V4HVW2"/>
<evidence type="ECO:0000256" key="5">
    <source>
        <dbReference type="ARBA" id="ARBA00022729"/>
    </source>
</evidence>
<dbReference type="InterPro" id="IPR001461">
    <property type="entry name" value="Aspartic_peptidase_A1"/>
</dbReference>
<feature type="active site" evidence="11">
    <location>
        <position position="150"/>
    </location>
</feature>
<keyword evidence="7" id="KW-0378">Hydrolase</keyword>
<dbReference type="GO" id="GO:0005886">
    <property type="term" value="C:plasma membrane"/>
    <property type="evidence" value="ECO:0007669"/>
    <property type="project" value="UniProtKB-SubCell"/>
</dbReference>
<feature type="chain" id="PRO_5020595969" description="Peptidase A1 domain-containing protein" evidence="14">
    <location>
        <begin position="21"/>
        <end position="578"/>
    </location>
</feature>
<dbReference type="Pfam" id="PF00026">
    <property type="entry name" value="Asp"/>
    <property type="match status" value="1"/>
</dbReference>
<evidence type="ECO:0000313" key="16">
    <source>
        <dbReference type="EMBL" id="THV54856.1"/>
    </source>
</evidence>
<dbReference type="Gene3D" id="2.40.70.10">
    <property type="entry name" value="Acid Proteases"/>
    <property type="match status" value="2"/>
</dbReference>
<feature type="compositionally biased region" description="Low complexity" evidence="13">
    <location>
        <begin position="528"/>
        <end position="556"/>
    </location>
</feature>
<keyword evidence="10" id="KW-0449">Lipoprotein</keyword>
<keyword evidence="9" id="KW-0325">Glycoprotein</keyword>
<keyword evidence="8" id="KW-0472">Membrane</keyword>
<dbReference type="InterPro" id="IPR033121">
    <property type="entry name" value="PEPTIDASE_A1"/>
</dbReference>
<organism evidence="16 17">
    <name type="scientific">Botrytis galanthina</name>
    <dbReference type="NCBI Taxonomy" id="278940"/>
    <lineage>
        <taxon>Eukaryota</taxon>
        <taxon>Fungi</taxon>
        <taxon>Dikarya</taxon>
        <taxon>Ascomycota</taxon>
        <taxon>Pezizomycotina</taxon>
        <taxon>Leotiomycetes</taxon>
        <taxon>Helotiales</taxon>
        <taxon>Sclerotiniaceae</taxon>
        <taxon>Botrytis</taxon>
    </lineage>
</organism>
<evidence type="ECO:0000256" key="6">
    <source>
        <dbReference type="ARBA" id="ARBA00022750"/>
    </source>
</evidence>
<evidence type="ECO:0000256" key="10">
    <source>
        <dbReference type="ARBA" id="ARBA00023288"/>
    </source>
</evidence>
<evidence type="ECO:0000259" key="15">
    <source>
        <dbReference type="PROSITE" id="PS51767"/>
    </source>
</evidence>
<dbReference type="FunFam" id="2.40.70.10:FF:000060">
    <property type="entry name" value="Aspartic-type endopeptidase ctsD"/>
    <property type="match status" value="1"/>
</dbReference>
<accession>A0A4V4HVW2</accession>
<dbReference type="GO" id="GO:0004190">
    <property type="term" value="F:aspartic-type endopeptidase activity"/>
    <property type="evidence" value="ECO:0007669"/>
    <property type="project" value="UniProtKB-KW"/>
</dbReference>
<feature type="region of interest" description="Disordered" evidence="13">
    <location>
        <begin position="522"/>
        <end position="556"/>
    </location>
</feature>
<evidence type="ECO:0000256" key="2">
    <source>
        <dbReference type="ARBA" id="ARBA00007447"/>
    </source>
</evidence>
<feature type="active site" evidence="11">
    <location>
        <position position="331"/>
    </location>
</feature>
<evidence type="ECO:0000256" key="13">
    <source>
        <dbReference type="SAM" id="MobiDB-lite"/>
    </source>
</evidence>
<evidence type="ECO:0000256" key="4">
    <source>
        <dbReference type="ARBA" id="ARBA00022670"/>
    </source>
</evidence>
<evidence type="ECO:0000256" key="8">
    <source>
        <dbReference type="ARBA" id="ARBA00023136"/>
    </source>
</evidence>
<evidence type="ECO:0000256" key="14">
    <source>
        <dbReference type="SAM" id="SignalP"/>
    </source>
</evidence>
<feature type="disulfide bond" evidence="12">
    <location>
        <begin position="366"/>
        <end position="397"/>
    </location>
</feature>
<dbReference type="PANTHER" id="PTHR47966:SF75">
    <property type="entry name" value="ENDOPEPTIDASE (CTSD), PUTATIVE (AFU_ORTHOLOGUE AFUA_4G07040)-RELATED"/>
    <property type="match status" value="1"/>
</dbReference>
<comment type="caution">
    <text evidence="16">The sequence shown here is derived from an EMBL/GenBank/DDBJ whole genome shotgun (WGS) entry which is preliminary data.</text>
</comment>
<dbReference type="CDD" id="cd05471">
    <property type="entry name" value="pepsin_like"/>
    <property type="match status" value="1"/>
</dbReference>
<dbReference type="InterPro" id="IPR021109">
    <property type="entry name" value="Peptidase_aspartic_dom_sf"/>
</dbReference>
<gene>
    <name evidence="16" type="ORF">BGAL_0018g00120</name>
</gene>
<dbReference type="GO" id="GO:0006508">
    <property type="term" value="P:proteolysis"/>
    <property type="evidence" value="ECO:0007669"/>
    <property type="project" value="UniProtKB-KW"/>
</dbReference>
<comment type="subcellular location">
    <subcellularLocation>
        <location evidence="1">Cell membrane</location>
    </subcellularLocation>
</comment>
<keyword evidence="12" id="KW-1015">Disulfide bond</keyword>
<dbReference type="SUPFAM" id="SSF50630">
    <property type="entry name" value="Acid proteases"/>
    <property type="match status" value="1"/>
</dbReference>
<evidence type="ECO:0000256" key="9">
    <source>
        <dbReference type="ARBA" id="ARBA00023180"/>
    </source>
</evidence>
<protein>
    <recommendedName>
        <fullName evidence="15">Peptidase A1 domain-containing protein</fullName>
    </recommendedName>
</protein>